<proteinExistence type="predicted"/>
<comment type="caution">
    <text evidence="1">The sequence shown here is derived from an EMBL/GenBank/DDBJ whole genome shotgun (WGS) entry which is preliminary data.</text>
</comment>
<sequence>MKRQPPSPVIRQLCKEVGFACPVCGSPFLTWHHFDPPWRNKQHHNPEGMIALCPEHAAHADGGHWTINQLRQLKRPANLNDWVTASWPWKPEKAVFMLGNSYYVGERALLSMSGIPILGASRTYLPNYDYSVVSISLQLKEASGRPVVTLKDTAYSSLSWYTFSEAVSKR</sequence>
<accession>A0AAE4FTD1</accession>
<dbReference type="AlphaFoldDB" id="A0AAE4FTD1"/>
<evidence type="ECO:0008006" key="3">
    <source>
        <dbReference type="Google" id="ProtNLM"/>
    </source>
</evidence>
<feature type="non-terminal residue" evidence="1">
    <location>
        <position position="170"/>
    </location>
</feature>
<evidence type="ECO:0000313" key="2">
    <source>
        <dbReference type="Proteomes" id="UP001268256"/>
    </source>
</evidence>
<gene>
    <name evidence="1" type="ORF">RIF25_13460</name>
</gene>
<reference evidence="2" key="1">
    <citation type="submission" date="2023-07" db="EMBL/GenBank/DDBJ databases">
        <authorList>
            <person name="Luz R."/>
            <person name="Cordeiro R."/>
            <person name="Fonseca A."/>
            <person name="Goncalves V."/>
        </authorList>
    </citation>
    <scope>NUCLEOTIDE SEQUENCE [LARGE SCALE GENOMIC DNA]</scope>
    <source>
        <strain evidence="2">BACA0444</strain>
    </source>
</reference>
<name>A0AAE4FTD1_9CYAN</name>
<organism evidence="1 2">
    <name type="scientific">Pseudocalidococcus azoricus BACA0444</name>
    <dbReference type="NCBI Taxonomy" id="2918990"/>
    <lineage>
        <taxon>Bacteria</taxon>
        <taxon>Bacillati</taxon>
        <taxon>Cyanobacteriota</taxon>
        <taxon>Cyanophyceae</taxon>
        <taxon>Acaryochloridales</taxon>
        <taxon>Thermosynechococcaceae</taxon>
        <taxon>Pseudocalidococcus</taxon>
        <taxon>Pseudocalidococcus azoricus</taxon>
    </lineage>
</organism>
<dbReference type="EMBL" id="JAVMIP010000017">
    <property type="protein sequence ID" value="MDS3861811.1"/>
    <property type="molecule type" value="Genomic_DNA"/>
</dbReference>
<evidence type="ECO:0000313" key="1">
    <source>
        <dbReference type="EMBL" id="MDS3861811.1"/>
    </source>
</evidence>
<keyword evidence="2" id="KW-1185">Reference proteome</keyword>
<dbReference type="Proteomes" id="UP001268256">
    <property type="component" value="Unassembled WGS sequence"/>
</dbReference>
<protein>
    <recommendedName>
        <fullName evidence="3">HNH endonuclease</fullName>
    </recommendedName>
</protein>